<evidence type="ECO:0000313" key="2">
    <source>
        <dbReference type="EMBL" id="PSL39674.1"/>
    </source>
</evidence>
<dbReference type="Gene3D" id="3.40.30.10">
    <property type="entry name" value="Glutaredoxin"/>
    <property type="match status" value="1"/>
</dbReference>
<name>A0A2P8H0B8_9MICO</name>
<dbReference type="SUPFAM" id="SSF52833">
    <property type="entry name" value="Thioredoxin-like"/>
    <property type="match status" value="1"/>
</dbReference>
<dbReference type="OrthoDB" id="1495530at2"/>
<organism evidence="2 4">
    <name type="scientific">Labedella gwakjiensis</name>
    <dbReference type="NCBI Taxonomy" id="390269"/>
    <lineage>
        <taxon>Bacteria</taxon>
        <taxon>Bacillati</taxon>
        <taxon>Actinomycetota</taxon>
        <taxon>Actinomycetes</taxon>
        <taxon>Micrococcales</taxon>
        <taxon>Microbacteriaceae</taxon>
        <taxon>Labedella</taxon>
    </lineage>
</organism>
<reference evidence="3 5" key="2">
    <citation type="submission" date="2018-12" db="EMBL/GenBank/DDBJ databases">
        <authorList>
            <person name="hu s."/>
            <person name="Xu Y."/>
            <person name="Xu B."/>
            <person name="Li F."/>
        </authorList>
    </citation>
    <scope>NUCLEOTIDE SEQUENCE [LARGE SCALE GENOMIC DNA]</scope>
    <source>
        <strain evidence="3 5">KSW2-17</strain>
    </source>
</reference>
<dbReference type="EMBL" id="PYAU01000001">
    <property type="protein sequence ID" value="PSL39674.1"/>
    <property type="molecule type" value="Genomic_DNA"/>
</dbReference>
<dbReference type="InterPro" id="IPR036249">
    <property type="entry name" value="Thioredoxin-like_sf"/>
</dbReference>
<evidence type="ECO:0000313" key="3">
    <source>
        <dbReference type="EMBL" id="RUQ85938.1"/>
    </source>
</evidence>
<dbReference type="CDD" id="cd02947">
    <property type="entry name" value="TRX_family"/>
    <property type="match status" value="1"/>
</dbReference>
<evidence type="ECO:0000259" key="1">
    <source>
        <dbReference type="Pfam" id="PF00085"/>
    </source>
</evidence>
<dbReference type="EMBL" id="RZGY01000001">
    <property type="protein sequence ID" value="RUQ85938.1"/>
    <property type="molecule type" value="Genomic_DNA"/>
</dbReference>
<evidence type="ECO:0000313" key="5">
    <source>
        <dbReference type="Proteomes" id="UP000268291"/>
    </source>
</evidence>
<dbReference type="Proteomes" id="UP000241203">
    <property type="component" value="Unassembled WGS sequence"/>
</dbReference>
<dbReference type="Pfam" id="PF00085">
    <property type="entry name" value="Thioredoxin"/>
    <property type="match status" value="1"/>
</dbReference>
<accession>A0A2P8H0B8</accession>
<comment type="caution">
    <text evidence="2">The sequence shown here is derived from an EMBL/GenBank/DDBJ whole genome shotgun (WGS) entry which is preliminary data.</text>
</comment>
<keyword evidence="5" id="KW-1185">Reference proteome</keyword>
<sequence>MEPLAALSITAAVLAVAAAIAIVLRSTTGRARPGDDSSFAPGQLPGLDVLGRTATLVQFSTEFCSSCPATRRLLQRITSDREELTYLDVDLTHDAELASRLRILQTPTVFVLDRRGRLVSRIGGSPRLDALTDVLDGLSSIPVR</sequence>
<evidence type="ECO:0000313" key="4">
    <source>
        <dbReference type="Proteomes" id="UP000241203"/>
    </source>
</evidence>
<dbReference type="RefSeq" id="WP_106564510.1">
    <property type="nucleotide sequence ID" value="NZ_PYAU01000001.1"/>
</dbReference>
<dbReference type="AlphaFoldDB" id="A0A2P8H0B8"/>
<reference evidence="2 4" key="1">
    <citation type="submission" date="2018-03" db="EMBL/GenBank/DDBJ databases">
        <title>Genomic Encyclopedia of Archaeal and Bacterial Type Strains, Phase II (KMG-II): from individual species to whole genera.</title>
        <authorList>
            <person name="Goeker M."/>
        </authorList>
    </citation>
    <scope>NUCLEOTIDE SEQUENCE [LARGE SCALE GENOMIC DNA]</scope>
    <source>
        <strain evidence="2 4">DSM 21548</strain>
    </source>
</reference>
<gene>
    <name evidence="2" type="ORF">CLV49_3318</name>
    <name evidence="3" type="ORF">ELQ93_02665</name>
</gene>
<proteinExistence type="predicted"/>
<feature type="domain" description="Thioredoxin" evidence="1">
    <location>
        <begin position="53"/>
        <end position="135"/>
    </location>
</feature>
<dbReference type="InterPro" id="IPR013766">
    <property type="entry name" value="Thioredoxin_domain"/>
</dbReference>
<dbReference type="Proteomes" id="UP000268291">
    <property type="component" value="Unassembled WGS sequence"/>
</dbReference>
<protein>
    <submittedName>
        <fullName evidence="2">Glutaredoxin</fullName>
    </submittedName>
    <submittedName>
        <fullName evidence="3">Thioredoxin</fullName>
    </submittedName>
</protein>